<proteinExistence type="predicted"/>
<sequence>MNEAESAAGLPSTPDYQYAQRVGSQLFLAGQVPQATDGSILAPGDPSAQASQCLANLNKVLAVHGFATPDIRRLVVYVVGEQADLSAAWGAVTAHFGGQVPPATLLGVARLGYPGQVVEIDATVVKG</sequence>
<protein>
    <recommendedName>
        <fullName evidence="3">Enamine deaminase RidA</fullName>
    </recommendedName>
</protein>
<dbReference type="EMBL" id="NOIG01000004">
    <property type="protein sequence ID" value="OYD51126.1"/>
    <property type="molecule type" value="Genomic_DNA"/>
</dbReference>
<dbReference type="OrthoDB" id="9803101at2"/>
<keyword evidence="2" id="KW-1185">Reference proteome</keyword>
<evidence type="ECO:0000313" key="1">
    <source>
        <dbReference type="EMBL" id="OYD51126.1"/>
    </source>
</evidence>
<accession>A0A235EQ03</accession>
<reference evidence="1 2" key="1">
    <citation type="submission" date="2017-07" db="EMBL/GenBank/DDBJ databases">
        <title>Acidovorax KNDSW TSA 6 genome sequence and assembly.</title>
        <authorList>
            <person name="Mayilraj S."/>
        </authorList>
    </citation>
    <scope>NUCLEOTIDE SEQUENCE [LARGE SCALE GENOMIC DNA]</scope>
    <source>
        <strain evidence="1 2">KNDSW-TSA6</strain>
    </source>
</reference>
<dbReference type="SUPFAM" id="SSF55298">
    <property type="entry name" value="YjgF-like"/>
    <property type="match status" value="1"/>
</dbReference>
<dbReference type="AlphaFoldDB" id="A0A235EQ03"/>
<dbReference type="Pfam" id="PF01042">
    <property type="entry name" value="Ribonuc_L-PSP"/>
    <property type="match status" value="1"/>
</dbReference>
<dbReference type="RefSeq" id="WP_094286887.1">
    <property type="nucleotide sequence ID" value="NZ_NOIG01000004.1"/>
</dbReference>
<dbReference type="InterPro" id="IPR035959">
    <property type="entry name" value="RutC-like_sf"/>
</dbReference>
<evidence type="ECO:0008006" key="3">
    <source>
        <dbReference type="Google" id="ProtNLM"/>
    </source>
</evidence>
<organism evidence="1 2">
    <name type="scientific">Acidovorax kalamii</name>
    <dbReference type="NCBI Taxonomy" id="2004485"/>
    <lineage>
        <taxon>Bacteria</taxon>
        <taxon>Pseudomonadati</taxon>
        <taxon>Pseudomonadota</taxon>
        <taxon>Betaproteobacteria</taxon>
        <taxon>Burkholderiales</taxon>
        <taxon>Comamonadaceae</taxon>
        <taxon>Acidovorax</taxon>
    </lineage>
</organism>
<dbReference type="Proteomes" id="UP000215441">
    <property type="component" value="Unassembled WGS sequence"/>
</dbReference>
<evidence type="ECO:0000313" key="2">
    <source>
        <dbReference type="Proteomes" id="UP000215441"/>
    </source>
</evidence>
<name>A0A235EQ03_9BURK</name>
<dbReference type="Gene3D" id="3.30.1330.40">
    <property type="entry name" value="RutC-like"/>
    <property type="match status" value="1"/>
</dbReference>
<dbReference type="PANTHER" id="PTHR43857">
    <property type="entry name" value="BLR7761 PROTEIN"/>
    <property type="match status" value="1"/>
</dbReference>
<gene>
    <name evidence="1" type="ORF">CBY09_04660</name>
</gene>
<dbReference type="InterPro" id="IPR006175">
    <property type="entry name" value="YjgF/YER057c/UK114"/>
</dbReference>
<dbReference type="PANTHER" id="PTHR43857:SF1">
    <property type="entry name" value="YJGH FAMILY PROTEIN"/>
    <property type="match status" value="1"/>
</dbReference>
<comment type="caution">
    <text evidence="1">The sequence shown here is derived from an EMBL/GenBank/DDBJ whole genome shotgun (WGS) entry which is preliminary data.</text>
</comment>
<dbReference type="CDD" id="cd00448">
    <property type="entry name" value="YjgF_YER057c_UK114_family"/>
    <property type="match status" value="1"/>
</dbReference>